<protein>
    <submittedName>
        <fullName evidence="4">Nucleotide-binding universal stress UspA family protein</fullName>
    </submittedName>
</protein>
<keyword evidence="5" id="KW-1185">Reference proteome</keyword>
<dbReference type="InterPro" id="IPR014729">
    <property type="entry name" value="Rossmann-like_a/b/a_fold"/>
</dbReference>
<comment type="caution">
    <text evidence="4">The sequence shown here is derived from an EMBL/GenBank/DDBJ whole genome shotgun (WGS) entry which is preliminary data.</text>
</comment>
<dbReference type="AlphaFoldDB" id="A0A852V2C8"/>
<dbReference type="SUPFAM" id="SSF52402">
    <property type="entry name" value="Adenine nucleotide alpha hydrolases-like"/>
    <property type="match status" value="2"/>
</dbReference>
<feature type="region of interest" description="Disordered" evidence="2">
    <location>
        <begin position="288"/>
        <end position="333"/>
    </location>
</feature>
<dbReference type="PANTHER" id="PTHR46268:SF6">
    <property type="entry name" value="UNIVERSAL STRESS PROTEIN UP12"/>
    <property type="match status" value="1"/>
</dbReference>
<evidence type="ECO:0000256" key="2">
    <source>
        <dbReference type="SAM" id="MobiDB-lite"/>
    </source>
</evidence>
<evidence type="ECO:0000259" key="3">
    <source>
        <dbReference type="Pfam" id="PF00582"/>
    </source>
</evidence>
<organism evidence="4 5">
    <name type="scientific">Streptosporangium sandarakinum</name>
    <dbReference type="NCBI Taxonomy" id="1260955"/>
    <lineage>
        <taxon>Bacteria</taxon>
        <taxon>Bacillati</taxon>
        <taxon>Actinomycetota</taxon>
        <taxon>Actinomycetes</taxon>
        <taxon>Streptosporangiales</taxon>
        <taxon>Streptosporangiaceae</taxon>
        <taxon>Streptosporangium</taxon>
    </lineage>
</organism>
<name>A0A852V2C8_9ACTN</name>
<dbReference type="PRINTS" id="PR01438">
    <property type="entry name" value="UNVRSLSTRESS"/>
</dbReference>
<accession>A0A852V2C8</accession>
<evidence type="ECO:0000256" key="1">
    <source>
        <dbReference type="ARBA" id="ARBA00008791"/>
    </source>
</evidence>
<dbReference type="PANTHER" id="PTHR46268">
    <property type="entry name" value="STRESS RESPONSE PROTEIN NHAX"/>
    <property type="match status" value="1"/>
</dbReference>
<dbReference type="EMBL" id="JACCCO010000002">
    <property type="protein sequence ID" value="NYF41818.1"/>
    <property type="molecule type" value="Genomic_DNA"/>
</dbReference>
<dbReference type="Proteomes" id="UP000576393">
    <property type="component" value="Unassembled WGS sequence"/>
</dbReference>
<feature type="domain" description="UspA" evidence="3">
    <location>
        <begin position="8"/>
        <end position="141"/>
    </location>
</feature>
<dbReference type="InterPro" id="IPR006016">
    <property type="entry name" value="UspA"/>
</dbReference>
<proteinExistence type="inferred from homology"/>
<dbReference type="RefSeq" id="WP_179823881.1">
    <property type="nucleotide sequence ID" value="NZ_JACCCO010000002.1"/>
</dbReference>
<gene>
    <name evidence="4" type="ORF">HDA43_004019</name>
</gene>
<feature type="domain" description="UspA" evidence="3">
    <location>
        <begin position="161"/>
        <end position="289"/>
    </location>
</feature>
<evidence type="ECO:0000313" key="5">
    <source>
        <dbReference type="Proteomes" id="UP000576393"/>
    </source>
</evidence>
<comment type="similarity">
    <text evidence="1">Belongs to the universal stress protein A family.</text>
</comment>
<sequence length="333" mass="34770">MAKPRTRRRRVVTGYDGSDHSLQALEWAMDEAELRRLPLTVVHAWQWPYGEAGEDAGDRGRAAAGRVLRHGADCARACSTIVEVATDLYEGPAARRLVELSADAELVVIGSRGRNAPARSVIGSTASAVAAHARAPVLITRGTGPIPVPLHPGPVVLGLKDTTGGEVLEFAFEEAALRRLRLLVMHAGHPHHLTAWGVAMAPLPDVDDSARVCREWVDERLAGWQEKYPKVAVDVCLSTTAPKESLLDASAKATLLVAGAGRSALLSGHLGLMTRSLVRHASGPVAVVPPAAGPAGPGGSLRADLSGSGPPTADPRQHGSPGSMSPGAGDRGR</sequence>
<evidence type="ECO:0000313" key="4">
    <source>
        <dbReference type="EMBL" id="NYF41818.1"/>
    </source>
</evidence>
<dbReference type="Gene3D" id="3.40.50.620">
    <property type="entry name" value="HUPs"/>
    <property type="match status" value="2"/>
</dbReference>
<dbReference type="InterPro" id="IPR006015">
    <property type="entry name" value="Universal_stress_UspA"/>
</dbReference>
<dbReference type="Pfam" id="PF00582">
    <property type="entry name" value="Usp"/>
    <property type="match status" value="2"/>
</dbReference>
<reference evidence="4 5" key="1">
    <citation type="submission" date="2020-07" db="EMBL/GenBank/DDBJ databases">
        <title>Sequencing the genomes of 1000 actinobacteria strains.</title>
        <authorList>
            <person name="Klenk H.-P."/>
        </authorList>
    </citation>
    <scope>NUCLEOTIDE SEQUENCE [LARGE SCALE GENOMIC DNA]</scope>
    <source>
        <strain evidence="4 5">DSM 45763</strain>
    </source>
</reference>